<evidence type="ECO:0000313" key="5">
    <source>
        <dbReference type="EMBL" id="EYU37970.1"/>
    </source>
</evidence>
<dbReference type="eggNOG" id="KOG2614">
    <property type="taxonomic scope" value="Eukaryota"/>
</dbReference>
<organism evidence="5 6">
    <name type="scientific">Erythranthe guttata</name>
    <name type="common">Yellow monkey flower</name>
    <name type="synonym">Mimulus guttatus</name>
    <dbReference type="NCBI Taxonomy" id="4155"/>
    <lineage>
        <taxon>Eukaryota</taxon>
        <taxon>Viridiplantae</taxon>
        <taxon>Streptophyta</taxon>
        <taxon>Embryophyta</taxon>
        <taxon>Tracheophyta</taxon>
        <taxon>Spermatophyta</taxon>
        <taxon>Magnoliopsida</taxon>
        <taxon>eudicotyledons</taxon>
        <taxon>Gunneridae</taxon>
        <taxon>Pentapetalae</taxon>
        <taxon>asterids</taxon>
        <taxon>lamiids</taxon>
        <taxon>Lamiales</taxon>
        <taxon>Phrymaceae</taxon>
        <taxon>Erythranthe</taxon>
    </lineage>
</organism>
<proteinExistence type="inferred from homology"/>
<comment type="similarity">
    <text evidence="3">Belongs to the 3-hydroxybenzoate 6-hydroxylase family.</text>
</comment>
<dbReference type="InterPro" id="IPR044560">
    <property type="entry name" value="MOase"/>
</dbReference>
<evidence type="ECO:0000256" key="1">
    <source>
        <dbReference type="ARBA" id="ARBA00023002"/>
    </source>
</evidence>
<evidence type="ECO:0000313" key="6">
    <source>
        <dbReference type="Proteomes" id="UP000030748"/>
    </source>
</evidence>
<keyword evidence="6" id="KW-1185">Reference proteome</keyword>
<evidence type="ECO:0000256" key="2">
    <source>
        <dbReference type="ARBA" id="ARBA00023033"/>
    </source>
</evidence>
<protein>
    <recommendedName>
        <fullName evidence="4">FAD-binding domain-containing protein</fullName>
    </recommendedName>
</protein>
<dbReference type="PANTHER" id="PTHR45934">
    <property type="entry name" value="FAD/NAD(P)-BINDING OXIDOREDUCTASE FAMILY PROTEIN"/>
    <property type="match status" value="1"/>
</dbReference>
<dbReference type="InterPro" id="IPR002938">
    <property type="entry name" value="FAD-bd"/>
</dbReference>
<dbReference type="Pfam" id="PF01494">
    <property type="entry name" value="FAD_binding_3"/>
    <property type="match status" value="1"/>
</dbReference>
<feature type="domain" description="FAD-binding" evidence="4">
    <location>
        <begin position="9"/>
        <end position="327"/>
    </location>
</feature>
<dbReference type="InterPro" id="IPR036188">
    <property type="entry name" value="FAD/NAD-bd_sf"/>
</dbReference>
<accession>A0A022RGH9</accession>
<dbReference type="PANTHER" id="PTHR45934:SF20">
    <property type="entry name" value="MONOOXYGENASE 2-RELATED"/>
    <property type="match status" value="1"/>
</dbReference>
<keyword evidence="1" id="KW-0560">Oxidoreductase</keyword>
<keyword evidence="2" id="KW-0503">Monooxygenase</keyword>
<dbReference type="PhylomeDB" id="A0A022RGH9"/>
<evidence type="ECO:0000256" key="3">
    <source>
        <dbReference type="ARBA" id="ARBA00024018"/>
    </source>
</evidence>
<dbReference type="GO" id="GO:0004497">
    <property type="term" value="F:monooxygenase activity"/>
    <property type="evidence" value="ECO:0007669"/>
    <property type="project" value="UniProtKB-KW"/>
</dbReference>
<reference evidence="5 6" key="1">
    <citation type="journal article" date="2013" name="Proc. Natl. Acad. Sci. U.S.A.">
        <title>Fine-scale variation in meiotic recombination in Mimulus inferred from population shotgun sequencing.</title>
        <authorList>
            <person name="Hellsten U."/>
            <person name="Wright K.M."/>
            <person name="Jenkins J."/>
            <person name="Shu S."/>
            <person name="Yuan Y."/>
            <person name="Wessler S.R."/>
            <person name="Schmutz J."/>
            <person name="Willis J.H."/>
            <person name="Rokhsar D.S."/>
        </authorList>
    </citation>
    <scope>NUCLEOTIDE SEQUENCE [LARGE SCALE GENOMIC DNA]</scope>
    <source>
        <strain evidence="6">cv. DUN x IM62</strain>
    </source>
</reference>
<dbReference type="OMA" id="QAEWYLV"/>
<dbReference type="EMBL" id="KI630513">
    <property type="protein sequence ID" value="EYU37970.1"/>
    <property type="molecule type" value="Genomic_DNA"/>
</dbReference>
<dbReference type="Gene3D" id="3.50.50.60">
    <property type="entry name" value="FAD/NAD(P)-binding domain"/>
    <property type="match status" value="1"/>
</dbReference>
<name>A0A022RGH9_ERYGU</name>
<evidence type="ECO:0000259" key="4">
    <source>
        <dbReference type="Pfam" id="PF01494"/>
    </source>
</evidence>
<dbReference type="Proteomes" id="UP000030748">
    <property type="component" value="Unassembled WGS sequence"/>
</dbReference>
<dbReference type="OrthoDB" id="655030at2759"/>
<sequence length="410" mass="45217">MVMEEVVQDIIIVGAGISGLTTSLGLYRLGIGSLVLESSDTLRTYGFAFALWTNAWNALDAVAVSDILRQNHQHLTRLVSTSVVSGLPTAELSFDGGHEVRRINRKVLIETLSNELPPGTIRYSSKVVHIQDSGFLKLIHLSDGTILKTKVLIGCDGVNSVVAKYLGFSKPSLVGRASIRGYVYCKEGHGFEPKFLQFFGNGVRFGVTPCDDHGVYWFFTYIPSPQEEGIEKDVAKMKQFVLSKLGNVSDEIRAVFEKTDSDKMIWSELKFRHPWELLRGNISKDTVCIAGDALHPMTPDIGQGGCLALEDAVVLARVLGEAFKGESSVCGAHGNGEGQIEEYERIVMGLKKYGKERRWRSVKVVSVAYLVGFVQQSDGVLISFLRDKLVPRFLAAFLLKMSDFDCGKLE</sequence>
<dbReference type="KEGG" id="egt:105957452"/>
<gene>
    <name evidence="5" type="ORF">MIMGU_mgv1a007358mg</name>
</gene>
<dbReference type="SUPFAM" id="SSF51905">
    <property type="entry name" value="FAD/NAD(P)-binding domain"/>
    <property type="match status" value="1"/>
</dbReference>
<dbReference type="AlphaFoldDB" id="A0A022RGH9"/>
<dbReference type="STRING" id="4155.A0A022RGH9"/>
<dbReference type="GO" id="GO:0071949">
    <property type="term" value="F:FAD binding"/>
    <property type="evidence" value="ECO:0007669"/>
    <property type="project" value="InterPro"/>
</dbReference>
<dbReference type="PRINTS" id="PR00420">
    <property type="entry name" value="RNGMNOXGNASE"/>
</dbReference>